<evidence type="ECO:0000256" key="3">
    <source>
        <dbReference type="ARBA" id="ARBA00022630"/>
    </source>
</evidence>
<dbReference type="PRINTS" id="PR00368">
    <property type="entry name" value="FADPNR"/>
</dbReference>
<evidence type="ECO:0000256" key="2">
    <source>
        <dbReference type="ARBA" id="ARBA00007532"/>
    </source>
</evidence>
<evidence type="ECO:0000256" key="6">
    <source>
        <dbReference type="ARBA" id="ARBA00023157"/>
    </source>
</evidence>
<sequence>MYDIAIIGGGPGGYASALYAHNFGLSVALIEKGRVGGTCLLRGCIPAKAWIESAHVFSTVAGAAEFGVETSEPTFVWPTALARKQKVVELLVKGLTGTLKARGVEIIDGHGRITGPGTVSVETSDGSTSQIEAGAIIVATGSEPSSIPGYEIDGERIVFSDHALDWAEQPASVAVVGGGVIGCEFASFLAEIGTDVHIFEMEDQLVPGMEPEAAKILARAFRRRKIAMHLGVAVGAPQVGESSIVVPYGDDSVEVDVVLMAVGRRPVTSDCGLDAVGLSTDRGFLSVDTASMRTT</sequence>
<evidence type="ECO:0000313" key="9">
    <source>
        <dbReference type="EMBL" id="VAW08082.1"/>
    </source>
</evidence>
<dbReference type="GO" id="GO:0004148">
    <property type="term" value="F:dihydrolipoyl dehydrogenase (NADH) activity"/>
    <property type="evidence" value="ECO:0007669"/>
    <property type="project" value="UniProtKB-EC"/>
</dbReference>
<dbReference type="InterPro" id="IPR023753">
    <property type="entry name" value="FAD/NAD-binding_dom"/>
</dbReference>
<dbReference type="InterPro" id="IPR050151">
    <property type="entry name" value="Class-I_Pyr_Nuc-Dis_Oxidored"/>
</dbReference>
<dbReference type="PROSITE" id="PS00076">
    <property type="entry name" value="PYRIDINE_REDOX_1"/>
    <property type="match status" value="1"/>
</dbReference>
<dbReference type="SUPFAM" id="SSF51905">
    <property type="entry name" value="FAD/NAD(P)-binding domain"/>
    <property type="match status" value="1"/>
</dbReference>
<dbReference type="PANTHER" id="PTHR22912:SF151">
    <property type="entry name" value="DIHYDROLIPOYL DEHYDROGENASE, MITOCHONDRIAL"/>
    <property type="match status" value="1"/>
</dbReference>
<evidence type="ECO:0000256" key="5">
    <source>
        <dbReference type="ARBA" id="ARBA00023002"/>
    </source>
</evidence>
<gene>
    <name evidence="9" type="ORF">MNBD_ACTINO01-2545</name>
</gene>
<comment type="cofactor">
    <cofactor evidence="1">
        <name>FAD</name>
        <dbReference type="ChEBI" id="CHEBI:57692"/>
    </cofactor>
</comment>
<comment type="similarity">
    <text evidence="2">Belongs to the class-I pyridine nucleotide-disulfide oxidoreductase family.</text>
</comment>
<dbReference type="PANTHER" id="PTHR22912">
    <property type="entry name" value="DISULFIDE OXIDOREDUCTASE"/>
    <property type="match status" value="1"/>
</dbReference>
<feature type="non-terminal residue" evidence="9">
    <location>
        <position position="295"/>
    </location>
</feature>
<accession>A0A3B0T0U6</accession>
<feature type="domain" description="FAD/NAD(P)-binding" evidence="8">
    <location>
        <begin position="2"/>
        <end position="290"/>
    </location>
</feature>
<dbReference type="AlphaFoldDB" id="A0A3B0T0U6"/>
<keyword evidence="7" id="KW-0676">Redox-active center</keyword>
<dbReference type="EMBL" id="UOEI01000571">
    <property type="protein sequence ID" value="VAW08082.1"/>
    <property type="molecule type" value="Genomic_DNA"/>
</dbReference>
<dbReference type="InterPro" id="IPR012999">
    <property type="entry name" value="Pyr_OxRdtase_I_AS"/>
</dbReference>
<evidence type="ECO:0000256" key="7">
    <source>
        <dbReference type="ARBA" id="ARBA00023284"/>
    </source>
</evidence>
<proteinExistence type="inferred from homology"/>
<evidence type="ECO:0000259" key="8">
    <source>
        <dbReference type="Pfam" id="PF07992"/>
    </source>
</evidence>
<dbReference type="EC" id="1.8.1.4" evidence="9"/>
<protein>
    <submittedName>
        <fullName evidence="9">Dihydrolipoamide dehydrogenase of branched-chain alpha-keto acid dehydrogenase</fullName>
        <ecNumber evidence="9">1.8.1.4</ecNumber>
    </submittedName>
</protein>
<evidence type="ECO:0000256" key="4">
    <source>
        <dbReference type="ARBA" id="ARBA00022827"/>
    </source>
</evidence>
<dbReference type="Gene3D" id="3.50.50.60">
    <property type="entry name" value="FAD/NAD(P)-binding domain"/>
    <property type="match status" value="2"/>
</dbReference>
<dbReference type="PRINTS" id="PR00411">
    <property type="entry name" value="PNDRDTASEI"/>
</dbReference>
<keyword evidence="5 9" id="KW-0560">Oxidoreductase</keyword>
<dbReference type="GO" id="GO:0006103">
    <property type="term" value="P:2-oxoglutarate metabolic process"/>
    <property type="evidence" value="ECO:0007669"/>
    <property type="project" value="TreeGrafter"/>
</dbReference>
<evidence type="ECO:0000256" key="1">
    <source>
        <dbReference type="ARBA" id="ARBA00001974"/>
    </source>
</evidence>
<dbReference type="InterPro" id="IPR036188">
    <property type="entry name" value="FAD/NAD-bd_sf"/>
</dbReference>
<organism evidence="9">
    <name type="scientific">hydrothermal vent metagenome</name>
    <dbReference type="NCBI Taxonomy" id="652676"/>
    <lineage>
        <taxon>unclassified sequences</taxon>
        <taxon>metagenomes</taxon>
        <taxon>ecological metagenomes</taxon>
    </lineage>
</organism>
<keyword evidence="6" id="KW-1015">Disulfide bond</keyword>
<keyword evidence="4" id="KW-0274">FAD</keyword>
<dbReference type="GO" id="GO:0050660">
    <property type="term" value="F:flavin adenine dinucleotide binding"/>
    <property type="evidence" value="ECO:0007669"/>
    <property type="project" value="TreeGrafter"/>
</dbReference>
<dbReference type="Pfam" id="PF07992">
    <property type="entry name" value="Pyr_redox_2"/>
    <property type="match status" value="1"/>
</dbReference>
<keyword evidence="3" id="KW-0285">Flavoprotein</keyword>
<reference evidence="9" key="1">
    <citation type="submission" date="2018-06" db="EMBL/GenBank/DDBJ databases">
        <authorList>
            <person name="Zhirakovskaya E."/>
        </authorList>
    </citation>
    <scope>NUCLEOTIDE SEQUENCE</scope>
</reference>
<name>A0A3B0T0U6_9ZZZZ</name>